<gene>
    <name evidence="2" type="ORF">BCR42DRAFT_452342</name>
</gene>
<dbReference type="EMBL" id="MCGE01000014">
    <property type="protein sequence ID" value="ORZ14590.1"/>
    <property type="molecule type" value="Genomic_DNA"/>
</dbReference>
<feature type="chain" id="PRO_5012055430" description="Secreted protein" evidence="1">
    <location>
        <begin position="21"/>
        <end position="95"/>
    </location>
</feature>
<evidence type="ECO:0000313" key="2">
    <source>
        <dbReference type="EMBL" id="ORZ14590.1"/>
    </source>
</evidence>
<organism evidence="2 3">
    <name type="scientific">Absidia repens</name>
    <dbReference type="NCBI Taxonomy" id="90262"/>
    <lineage>
        <taxon>Eukaryota</taxon>
        <taxon>Fungi</taxon>
        <taxon>Fungi incertae sedis</taxon>
        <taxon>Mucoromycota</taxon>
        <taxon>Mucoromycotina</taxon>
        <taxon>Mucoromycetes</taxon>
        <taxon>Mucorales</taxon>
        <taxon>Cunninghamellaceae</taxon>
        <taxon>Absidia</taxon>
    </lineage>
</organism>
<keyword evidence="1" id="KW-0732">Signal</keyword>
<name>A0A1X2IDJ8_9FUNG</name>
<comment type="caution">
    <text evidence="2">The sequence shown here is derived from an EMBL/GenBank/DDBJ whole genome shotgun (WGS) entry which is preliminary data.</text>
</comment>
<reference evidence="2 3" key="1">
    <citation type="submission" date="2016-07" db="EMBL/GenBank/DDBJ databases">
        <title>Pervasive Adenine N6-methylation of Active Genes in Fungi.</title>
        <authorList>
            <consortium name="DOE Joint Genome Institute"/>
            <person name="Mondo S.J."/>
            <person name="Dannebaum R.O."/>
            <person name="Kuo R.C."/>
            <person name="Labutti K."/>
            <person name="Haridas S."/>
            <person name="Kuo A."/>
            <person name="Salamov A."/>
            <person name="Ahrendt S.R."/>
            <person name="Lipzen A."/>
            <person name="Sullivan W."/>
            <person name="Andreopoulos W.B."/>
            <person name="Clum A."/>
            <person name="Lindquist E."/>
            <person name="Daum C."/>
            <person name="Ramamoorthy G.K."/>
            <person name="Gryganskyi A."/>
            <person name="Culley D."/>
            <person name="Magnuson J.K."/>
            <person name="James T.Y."/>
            <person name="O'Malley M.A."/>
            <person name="Stajich J.E."/>
            <person name="Spatafora J.W."/>
            <person name="Visel A."/>
            <person name="Grigoriev I.V."/>
        </authorList>
    </citation>
    <scope>NUCLEOTIDE SEQUENCE [LARGE SCALE GENOMIC DNA]</scope>
    <source>
        <strain evidence="2 3">NRRL 1336</strain>
    </source>
</reference>
<proteinExistence type="predicted"/>
<dbReference type="OrthoDB" id="2228476at2759"/>
<protein>
    <recommendedName>
        <fullName evidence="4">Secreted protein</fullName>
    </recommendedName>
</protein>
<evidence type="ECO:0000256" key="1">
    <source>
        <dbReference type="SAM" id="SignalP"/>
    </source>
</evidence>
<evidence type="ECO:0000313" key="3">
    <source>
        <dbReference type="Proteomes" id="UP000193560"/>
    </source>
</evidence>
<evidence type="ECO:0008006" key="4">
    <source>
        <dbReference type="Google" id="ProtNLM"/>
    </source>
</evidence>
<sequence>MYLKQTSLIFLFYCLTMVWACDTACSSTGERNGKCYYSCSEGTCHMTANHHQHMFLEGLSQHGYQCRGIGVSGVECDKTSNFGGCYEHRWTCGKC</sequence>
<keyword evidence="3" id="KW-1185">Reference proteome</keyword>
<feature type="signal peptide" evidence="1">
    <location>
        <begin position="1"/>
        <end position="20"/>
    </location>
</feature>
<accession>A0A1X2IDJ8</accession>
<dbReference type="AlphaFoldDB" id="A0A1X2IDJ8"/>
<dbReference type="Proteomes" id="UP000193560">
    <property type="component" value="Unassembled WGS sequence"/>
</dbReference>